<dbReference type="Pfam" id="PF07686">
    <property type="entry name" value="V-set"/>
    <property type="match status" value="1"/>
</dbReference>
<dbReference type="Proteomes" id="UP000335636">
    <property type="component" value="Unassembled WGS sequence"/>
</dbReference>
<keyword evidence="6 12" id="KW-0472">Membrane</keyword>
<feature type="region of interest" description="Disordered" evidence="11">
    <location>
        <begin position="1"/>
        <end position="33"/>
    </location>
</feature>
<feature type="compositionally biased region" description="Basic and acidic residues" evidence="11">
    <location>
        <begin position="211"/>
        <end position="225"/>
    </location>
</feature>
<comment type="subcellular location">
    <subcellularLocation>
        <location evidence="1">Cell membrane</location>
        <topology evidence="1">Single-pass type I membrane protein</topology>
    </subcellularLocation>
</comment>
<dbReference type="PANTHER" id="PTHR19357:SF2">
    <property type="entry name" value="TRIGGERING RECEPTOR EXPRESSED ON MYELOID CELLS 3"/>
    <property type="match status" value="1"/>
</dbReference>
<proteinExistence type="predicted"/>
<dbReference type="EMBL" id="CABDUW010000027">
    <property type="protein sequence ID" value="VTJ53329.1"/>
    <property type="molecule type" value="Genomic_DNA"/>
</dbReference>
<dbReference type="GO" id="GO:0030593">
    <property type="term" value="P:neutrophil chemotaxis"/>
    <property type="evidence" value="ECO:0007669"/>
    <property type="project" value="TreeGrafter"/>
</dbReference>
<keyword evidence="3 12" id="KW-0812">Transmembrane</keyword>
<comment type="caution">
    <text evidence="14">The sequence shown here is derived from an EMBL/GenBank/DDBJ whole genome shotgun (WGS) entry which is preliminary data.</text>
</comment>
<dbReference type="GO" id="GO:0005886">
    <property type="term" value="C:plasma membrane"/>
    <property type="evidence" value="ECO:0007669"/>
    <property type="project" value="UniProtKB-SubCell"/>
</dbReference>
<evidence type="ECO:0000256" key="9">
    <source>
        <dbReference type="ARBA" id="ARBA00023180"/>
    </source>
</evidence>
<sequence length="225" mass="24649">MDDDDGITRFGVMRGIEGQEGKEESVSRDCSGLQAEGESEEQKCLQEGRNLTVTCPYNINKYAFSLKAWQRVRSDGHLETLVITETRNADLNLAQAGRYLLEDYPTEAIIKVTMTGLQRGDAGLYQCVIHLTSQNLVILHHRIRLVQCSGLLELPGVPALIFVTCGIILNKGLVFSVLFVFLRKPRPQKVFGQGAGPAPGTVPGVGQDAGIDAKRAERVPQDGRN</sequence>
<organism evidence="14 15">
    <name type="scientific">Marmota monax</name>
    <name type="common">Woodchuck</name>
    <dbReference type="NCBI Taxonomy" id="9995"/>
    <lineage>
        <taxon>Eukaryota</taxon>
        <taxon>Metazoa</taxon>
        <taxon>Chordata</taxon>
        <taxon>Craniata</taxon>
        <taxon>Vertebrata</taxon>
        <taxon>Euteleostomi</taxon>
        <taxon>Mammalia</taxon>
        <taxon>Eutheria</taxon>
        <taxon>Euarchontoglires</taxon>
        <taxon>Glires</taxon>
        <taxon>Rodentia</taxon>
        <taxon>Sciuromorpha</taxon>
        <taxon>Sciuridae</taxon>
        <taxon>Xerinae</taxon>
        <taxon>Marmotini</taxon>
        <taxon>Marmota</taxon>
    </lineage>
</organism>
<dbReference type="InterPro" id="IPR013783">
    <property type="entry name" value="Ig-like_fold"/>
</dbReference>
<reference evidence="14" key="1">
    <citation type="submission" date="2019-04" db="EMBL/GenBank/DDBJ databases">
        <authorList>
            <person name="Alioto T."/>
            <person name="Alioto T."/>
        </authorList>
    </citation>
    <scope>NUCLEOTIDE SEQUENCE [LARGE SCALE GENOMIC DNA]</scope>
</reference>
<keyword evidence="8" id="KW-0675">Receptor</keyword>
<keyword evidence="7" id="KW-1015">Disulfide bond</keyword>
<evidence type="ECO:0000256" key="10">
    <source>
        <dbReference type="ARBA" id="ARBA00023319"/>
    </source>
</evidence>
<evidence type="ECO:0000259" key="13">
    <source>
        <dbReference type="Pfam" id="PF07686"/>
    </source>
</evidence>
<dbReference type="SUPFAM" id="SSF48726">
    <property type="entry name" value="Immunoglobulin"/>
    <property type="match status" value="1"/>
</dbReference>
<evidence type="ECO:0000313" key="14">
    <source>
        <dbReference type="EMBL" id="VTJ53329.1"/>
    </source>
</evidence>
<protein>
    <recommendedName>
        <fullName evidence="13">Immunoglobulin V-set domain-containing protein</fullName>
    </recommendedName>
</protein>
<evidence type="ECO:0000256" key="4">
    <source>
        <dbReference type="ARBA" id="ARBA00022729"/>
    </source>
</evidence>
<keyword evidence="9" id="KW-0325">Glycoprotein</keyword>
<evidence type="ECO:0000256" key="7">
    <source>
        <dbReference type="ARBA" id="ARBA00023157"/>
    </source>
</evidence>
<evidence type="ECO:0000256" key="6">
    <source>
        <dbReference type="ARBA" id="ARBA00023136"/>
    </source>
</evidence>
<keyword evidence="4" id="KW-0732">Signal</keyword>
<gene>
    <name evidence="14" type="ORF">MONAX_5E039316</name>
</gene>
<feature type="domain" description="Immunoglobulin V-set" evidence="13">
    <location>
        <begin position="45"/>
        <end position="145"/>
    </location>
</feature>
<dbReference type="InterPro" id="IPR013106">
    <property type="entry name" value="Ig_V-set"/>
</dbReference>
<dbReference type="AlphaFoldDB" id="A0A5E4A8F4"/>
<evidence type="ECO:0000256" key="2">
    <source>
        <dbReference type="ARBA" id="ARBA00022475"/>
    </source>
</evidence>
<evidence type="ECO:0000256" key="12">
    <source>
        <dbReference type="SAM" id="Phobius"/>
    </source>
</evidence>
<evidence type="ECO:0000256" key="1">
    <source>
        <dbReference type="ARBA" id="ARBA00004251"/>
    </source>
</evidence>
<keyword evidence="2" id="KW-1003">Cell membrane</keyword>
<evidence type="ECO:0000256" key="11">
    <source>
        <dbReference type="SAM" id="MobiDB-lite"/>
    </source>
</evidence>
<dbReference type="PANTHER" id="PTHR19357">
    <property type="entry name" value="TRIGGERING RECEPTOR EXPRESSED ON MYELOID CELLS 1"/>
    <property type="match status" value="1"/>
</dbReference>
<feature type="compositionally biased region" description="Basic and acidic residues" evidence="11">
    <location>
        <begin position="17"/>
        <end position="27"/>
    </location>
</feature>
<keyword evidence="5 12" id="KW-1133">Transmembrane helix</keyword>
<dbReference type="Gene3D" id="2.60.40.10">
    <property type="entry name" value="Immunoglobulins"/>
    <property type="match status" value="1"/>
</dbReference>
<feature type="region of interest" description="Disordered" evidence="11">
    <location>
        <begin position="191"/>
        <end position="225"/>
    </location>
</feature>
<dbReference type="GO" id="GO:0070945">
    <property type="term" value="P:neutrophil-mediated killing of gram-negative bacterium"/>
    <property type="evidence" value="ECO:0007669"/>
    <property type="project" value="TreeGrafter"/>
</dbReference>
<name>A0A5E4A8F4_MARMO</name>
<keyword evidence="10" id="KW-0393">Immunoglobulin domain</keyword>
<dbReference type="InterPro" id="IPR036179">
    <property type="entry name" value="Ig-like_dom_sf"/>
</dbReference>
<evidence type="ECO:0000256" key="8">
    <source>
        <dbReference type="ARBA" id="ARBA00023170"/>
    </source>
</evidence>
<evidence type="ECO:0000256" key="3">
    <source>
        <dbReference type="ARBA" id="ARBA00022692"/>
    </source>
</evidence>
<feature type="compositionally biased region" description="Low complexity" evidence="11">
    <location>
        <begin position="196"/>
        <end position="206"/>
    </location>
</feature>
<evidence type="ECO:0000256" key="5">
    <source>
        <dbReference type="ARBA" id="ARBA00022989"/>
    </source>
</evidence>
<keyword evidence="15" id="KW-1185">Reference proteome</keyword>
<accession>A0A5E4A8F4</accession>
<evidence type="ECO:0000313" key="15">
    <source>
        <dbReference type="Proteomes" id="UP000335636"/>
    </source>
</evidence>
<feature type="transmembrane region" description="Helical" evidence="12">
    <location>
        <begin position="159"/>
        <end position="182"/>
    </location>
</feature>